<keyword evidence="7" id="KW-0249">Electron transport</keyword>
<dbReference type="Pfam" id="PF13442">
    <property type="entry name" value="Cytochrome_CBB3"/>
    <property type="match status" value="1"/>
</dbReference>
<gene>
    <name evidence="16" type="ORF">PCOR1329_LOCUS65326</name>
</gene>
<dbReference type="InterPro" id="IPR036909">
    <property type="entry name" value="Cyt_c-like_dom_sf"/>
</dbReference>
<feature type="region of interest" description="Disordered" evidence="14">
    <location>
        <begin position="127"/>
        <end position="150"/>
    </location>
</feature>
<comment type="similarity">
    <text evidence="3">Belongs to the cytochrome c family. PetJ subfamily.</text>
</comment>
<dbReference type="InterPro" id="IPR008168">
    <property type="entry name" value="Cyt_C_IC"/>
</dbReference>
<evidence type="ECO:0000256" key="14">
    <source>
        <dbReference type="SAM" id="MobiDB-lite"/>
    </source>
</evidence>
<dbReference type="PRINTS" id="PR00605">
    <property type="entry name" value="CYTCHROMECIC"/>
</dbReference>
<name>A0ABN9WCV6_9DINO</name>
<comment type="subcellular location">
    <subcellularLocation>
        <location evidence="2">Plastid</location>
        <location evidence="2">Chloroplast thylakoid lumen</location>
    </subcellularLocation>
</comment>
<keyword evidence="9" id="KW-0793">Thylakoid</keyword>
<evidence type="ECO:0000256" key="3">
    <source>
        <dbReference type="ARBA" id="ARBA00009650"/>
    </source>
</evidence>
<dbReference type="Gene3D" id="1.10.760.10">
    <property type="entry name" value="Cytochrome c-like domain"/>
    <property type="match status" value="1"/>
</dbReference>
<dbReference type="PANTHER" id="PTHR34688:SF2">
    <property type="entry name" value="CYTOCHROME C6, CHLOROPLASTIC"/>
    <property type="match status" value="1"/>
</dbReference>
<evidence type="ECO:0000256" key="11">
    <source>
        <dbReference type="ARBA" id="ARBA00031247"/>
    </source>
</evidence>
<dbReference type="InterPro" id="IPR009056">
    <property type="entry name" value="Cyt_c-like_dom"/>
</dbReference>
<evidence type="ECO:0000256" key="6">
    <source>
        <dbReference type="ARBA" id="ARBA00022723"/>
    </source>
</evidence>
<feature type="non-terminal residue" evidence="16">
    <location>
        <position position="1"/>
    </location>
</feature>
<dbReference type="EMBL" id="CAUYUJ010018361">
    <property type="protein sequence ID" value="CAK0883004.1"/>
    <property type="molecule type" value="Genomic_DNA"/>
</dbReference>
<evidence type="ECO:0000256" key="10">
    <source>
        <dbReference type="ARBA" id="ARBA00030448"/>
    </source>
</evidence>
<proteinExistence type="inferred from homology"/>
<dbReference type="InterPro" id="IPR023655">
    <property type="entry name" value="Cyt_C6"/>
</dbReference>
<keyword evidence="17" id="KW-1185">Reference proteome</keyword>
<evidence type="ECO:0000256" key="2">
    <source>
        <dbReference type="ARBA" id="ARBA00004456"/>
    </source>
</evidence>
<sequence>FWIQSIRFDVEEEEEGKKGGGGGAPHAAPSQSASALSRVAGNDMRRPVALLGTAAALLALAPARRAFAPLGTREPPARSAQTSTPRLYAASWLHVLARVLASVPRQRHAFQLCVCCAPRRRATGPPYIAAPRVREGPPPGGGSPRGREASAAAPGWAAGAVLRAAALALAVGVAASAAAARAAGEGAPASVGSGAGVFVGNCAACHAGGSTVMQPDKGLRKEALVKYGMYDAGMIVDLVKSGKNAMPAFGERLGEAEITDVAAYVLSQADRGWP</sequence>
<evidence type="ECO:0000256" key="12">
    <source>
        <dbReference type="ARBA" id="ARBA00033211"/>
    </source>
</evidence>
<feature type="compositionally biased region" description="Low complexity" evidence="14">
    <location>
        <begin position="25"/>
        <end position="37"/>
    </location>
</feature>
<evidence type="ECO:0000313" key="17">
    <source>
        <dbReference type="Proteomes" id="UP001189429"/>
    </source>
</evidence>
<evidence type="ECO:0000256" key="4">
    <source>
        <dbReference type="ARBA" id="ARBA00022448"/>
    </source>
</evidence>
<organism evidence="16 17">
    <name type="scientific">Prorocentrum cordatum</name>
    <dbReference type="NCBI Taxonomy" id="2364126"/>
    <lineage>
        <taxon>Eukaryota</taxon>
        <taxon>Sar</taxon>
        <taxon>Alveolata</taxon>
        <taxon>Dinophyceae</taxon>
        <taxon>Prorocentrales</taxon>
        <taxon>Prorocentraceae</taxon>
        <taxon>Prorocentrum</taxon>
    </lineage>
</organism>
<evidence type="ECO:0000256" key="1">
    <source>
        <dbReference type="ARBA" id="ARBA00002347"/>
    </source>
</evidence>
<comment type="caution">
    <text evidence="16">The sequence shown here is derived from an EMBL/GenBank/DDBJ whole genome shotgun (WGS) entry which is preliminary data.</text>
</comment>
<comment type="function">
    <text evidence="1">Functions as an electron carrier between membrane-bound cytochrome b6-f and photosystem I in oxygenic photosynthesis.</text>
</comment>
<dbReference type="PROSITE" id="PS51007">
    <property type="entry name" value="CYTC"/>
    <property type="match status" value="1"/>
</dbReference>
<dbReference type="SUPFAM" id="SSF46626">
    <property type="entry name" value="Cytochrome c"/>
    <property type="match status" value="1"/>
</dbReference>
<protein>
    <recommendedName>
        <fullName evidence="12">Cytochrome c-553</fullName>
    </recommendedName>
    <alternativeName>
        <fullName evidence="11">Cytochrome c553</fullName>
    </alternativeName>
    <alternativeName>
        <fullName evidence="10">Soluble cytochrome f</fullName>
    </alternativeName>
</protein>
<reference evidence="16" key="1">
    <citation type="submission" date="2023-10" db="EMBL/GenBank/DDBJ databases">
        <authorList>
            <person name="Chen Y."/>
            <person name="Shah S."/>
            <person name="Dougan E. K."/>
            <person name="Thang M."/>
            <person name="Chan C."/>
        </authorList>
    </citation>
    <scope>NUCLEOTIDE SEQUENCE [LARGE SCALE GENOMIC DNA]</scope>
</reference>
<dbReference type="Proteomes" id="UP001189429">
    <property type="component" value="Unassembled WGS sequence"/>
</dbReference>
<evidence type="ECO:0000256" key="9">
    <source>
        <dbReference type="ARBA" id="ARBA00023078"/>
    </source>
</evidence>
<evidence type="ECO:0000256" key="13">
    <source>
        <dbReference type="PROSITE-ProRule" id="PRU00433"/>
    </source>
</evidence>
<keyword evidence="4" id="KW-0813">Transport</keyword>
<evidence type="ECO:0000256" key="7">
    <source>
        <dbReference type="ARBA" id="ARBA00022982"/>
    </source>
</evidence>
<keyword evidence="8 13" id="KW-0408">Iron</keyword>
<evidence type="ECO:0000313" key="16">
    <source>
        <dbReference type="EMBL" id="CAK0883004.1"/>
    </source>
</evidence>
<dbReference type="PANTHER" id="PTHR34688">
    <property type="entry name" value="CYTOCHROME C6, CHLOROPLASTIC"/>
    <property type="match status" value="1"/>
</dbReference>
<evidence type="ECO:0000256" key="8">
    <source>
        <dbReference type="ARBA" id="ARBA00023004"/>
    </source>
</evidence>
<feature type="domain" description="Cytochrome c" evidence="15">
    <location>
        <begin position="189"/>
        <end position="269"/>
    </location>
</feature>
<keyword evidence="5 13" id="KW-0349">Heme</keyword>
<accession>A0ABN9WCV6</accession>
<evidence type="ECO:0000259" key="15">
    <source>
        <dbReference type="PROSITE" id="PS51007"/>
    </source>
</evidence>
<feature type="region of interest" description="Disordered" evidence="14">
    <location>
        <begin position="12"/>
        <end position="38"/>
    </location>
</feature>
<keyword evidence="6 13" id="KW-0479">Metal-binding</keyword>
<evidence type="ECO:0000256" key="5">
    <source>
        <dbReference type="ARBA" id="ARBA00022617"/>
    </source>
</evidence>